<evidence type="ECO:0000256" key="1">
    <source>
        <dbReference type="ARBA" id="ARBA00004141"/>
    </source>
</evidence>
<feature type="transmembrane region" description="Helical" evidence="11">
    <location>
        <begin position="293"/>
        <end position="313"/>
    </location>
</feature>
<dbReference type="PANTHER" id="PTHR28097:SF1">
    <property type="entry name" value="PHEROMONE A FACTOR RECEPTOR"/>
    <property type="match status" value="1"/>
</dbReference>
<comment type="subcellular location">
    <subcellularLocation>
        <location evidence="1">Membrane</location>
        <topology evidence="1">Multi-pass membrane protein</topology>
    </subcellularLocation>
</comment>
<feature type="compositionally biased region" description="Polar residues" evidence="10">
    <location>
        <begin position="487"/>
        <end position="502"/>
    </location>
</feature>
<feature type="transmembrane region" description="Helical" evidence="11">
    <location>
        <begin position="136"/>
        <end position="157"/>
    </location>
</feature>
<sequence>MQLEQAIVYVGGNYGPSTGQLVNIIFSCILHFMAVLACVVPLQLFYRSGELAGATLVISGGITNFYHFVNTIVWHNDDIANWSSGHGWCDVQLISVVPLETLVAASTCAILRNVAVQVSSLRTNALTNSEKRMKNLIHALIIYPVPLLQGVLYYFVIAMRYNISGIIGCQAVFQSNWVFLVFYLLPCPIFSVCAGYYAALTWWRYRQIDSESRQHLWNSGNSSAQARNARARRKLYFMTLTIVAPYLPMQLAFLYNNIKRGMPWATPVGLSSFTQEGRDEIDYSPSTVVPWTIMYGTYGYAIEAFVVFLYFGLTKDAHDIYRKYMRALGLGKVFPKINDDWYPSDRPPASLSSMWSRAKRASTFVSSTQTSQSSHSCNKSSVKTHQMRVNEVDDIQPLSIRLDSFDLEAARSTTDAARSSDQMPQLPNRNPWVFRPTHPPNFPMSAFFGGRKNRDMSTPGSQVSFKPVIHPLHTSEAPSARGKYQPGRSSNNAHDLSWSPNSRDGRVRTRVWAADTCGVPAVNHTTSGDDEMDEGVVRVERHISSSSEVSPPKPAHR</sequence>
<proteinExistence type="inferred from homology"/>
<evidence type="ECO:0000256" key="3">
    <source>
        <dbReference type="ARBA" id="ARBA00022507"/>
    </source>
</evidence>
<evidence type="ECO:0000313" key="13">
    <source>
        <dbReference type="Proteomes" id="UP001583177"/>
    </source>
</evidence>
<organism evidence="12 13">
    <name type="scientific">Diaporthe australafricana</name>
    <dbReference type="NCBI Taxonomy" id="127596"/>
    <lineage>
        <taxon>Eukaryota</taxon>
        <taxon>Fungi</taxon>
        <taxon>Dikarya</taxon>
        <taxon>Ascomycota</taxon>
        <taxon>Pezizomycotina</taxon>
        <taxon>Sordariomycetes</taxon>
        <taxon>Sordariomycetidae</taxon>
        <taxon>Diaporthales</taxon>
        <taxon>Diaporthaceae</taxon>
        <taxon>Diaporthe</taxon>
    </lineage>
</organism>
<feature type="transmembrane region" description="Helical" evidence="11">
    <location>
        <begin position="93"/>
        <end position="115"/>
    </location>
</feature>
<evidence type="ECO:0000256" key="10">
    <source>
        <dbReference type="SAM" id="MobiDB-lite"/>
    </source>
</evidence>
<evidence type="ECO:0000256" key="7">
    <source>
        <dbReference type="ARBA" id="ARBA00023136"/>
    </source>
</evidence>
<feature type="transmembrane region" description="Helical" evidence="11">
    <location>
        <begin position="177"/>
        <end position="203"/>
    </location>
</feature>
<dbReference type="Proteomes" id="UP001583177">
    <property type="component" value="Unassembled WGS sequence"/>
</dbReference>
<feature type="region of interest" description="Disordered" evidence="10">
    <location>
        <begin position="475"/>
        <end position="503"/>
    </location>
</feature>
<feature type="transmembrane region" description="Helical" evidence="11">
    <location>
        <begin position="51"/>
        <end position="73"/>
    </location>
</feature>
<evidence type="ECO:0000256" key="5">
    <source>
        <dbReference type="ARBA" id="ARBA00022989"/>
    </source>
</evidence>
<protein>
    <submittedName>
        <fullName evidence="12">A-factor receptor</fullName>
    </submittedName>
</protein>
<dbReference type="Pfam" id="PF02076">
    <property type="entry name" value="STE3"/>
    <property type="match status" value="1"/>
</dbReference>
<evidence type="ECO:0000256" key="4">
    <source>
        <dbReference type="ARBA" id="ARBA00022692"/>
    </source>
</evidence>
<keyword evidence="13" id="KW-1185">Reference proteome</keyword>
<keyword evidence="9" id="KW-0807">Transducer</keyword>
<reference evidence="12 13" key="1">
    <citation type="journal article" date="2024" name="IMA Fungus">
        <title>IMA Genome - F19 : A genome assembly and annotation guide to empower mycologists, including annotated draft genome sequences of Ceratocystis pirilliformis, Diaporthe australafricana, Fusarium ophioides, Paecilomyces lecythidis, and Sporothrix stenoceras.</title>
        <authorList>
            <person name="Aylward J."/>
            <person name="Wilson A.M."/>
            <person name="Visagie C.M."/>
            <person name="Spraker J."/>
            <person name="Barnes I."/>
            <person name="Buitendag C."/>
            <person name="Ceriani C."/>
            <person name="Del Mar Angel L."/>
            <person name="du Plessis D."/>
            <person name="Fuchs T."/>
            <person name="Gasser K."/>
            <person name="Kramer D."/>
            <person name="Li W."/>
            <person name="Munsamy K."/>
            <person name="Piso A."/>
            <person name="Price J.L."/>
            <person name="Sonnekus B."/>
            <person name="Thomas C."/>
            <person name="van der Nest A."/>
            <person name="van Dijk A."/>
            <person name="van Heerden A."/>
            <person name="van Vuuren N."/>
            <person name="Yilmaz N."/>
            <person name="Duong T.A."/>
            <person name="van der Merwe N.A."/>
            <person name="Wingfield M.J."/>
            <person name="Wingfield B.D."/>
        </authorList>
    </citation>
    <scope>NUCLEOTIDE SEQUENCE [LARGE SCALE GENOMIC DNA]</scope>
    <source>
        <strain evidence="12 13">CMW 18300</strain>
    </source>
</reference>
<comment type="similarity">
    <text evidence="2">Belongs to the G-protein coupled receptor 4 family.</text>
</comment>
<keyword evidence="4 11" id="KW-0812">Transmembrane</keyword>
<evidence type="ECO:0000256" key="8">
    <source>
        <dbReference type="ARBA" id="ARBA00023170"/>
    </source>
</evidence>
<comment type="caution">
    <text evidence="12">The sequence shown here is derived from an EMBL/GenBank/DDBJ whole genome shotgun (WGS) entry which is preliminary data.</text>
</comment>
<keyword evidence="3" id="KW-0589">Pheromone response</keyword>
<evidence type="ECO:0000256" key="11">
    <source>
        <dbReference type="SAM" id="Phobius"/>
    </source>
</evidence>
<keyword evidence="6" id="KW-0297">G-protein coupled receptor</keyword>
<feature type="transmembrane region" description="Helical" evidence="11">
    <location>
        <begin position="235"/>
        <end position="255"/>
    </location>
</feature>
<feature type="transmembrane region" description="Helical" evidence="11">
    <location>
        <begin position="20"/>
        <end position="44"/>
    </location>
</feature>
<feature type="region of interest" description="Disordered" evidence="10">
    <location>
        <begin position="414"/>
        <end position="437"/>
    </location>
</feature>
<evidence type="ECO:0000313" key="12">
    <source>
        <dbReference type="EMBL" id="KAL1862469.1"/>
    </source>
</evidence>
<dbReference type="PANTHER" id="PTHR28097">
    <property type="entry name" value="PHEROMONE A FACTOR RECEPTOR"/>
    <property type="match status" value="1"/>
</dbReference>
<evidence type="ECO:0000256" key="2">
    <source>
        <dbReference type="ARBA" id="ARBA00011085"/>
    </source>
</evidence>
<keyword evidence="8 12" id="KW-0675">Receptor</keyword>
<name>A0ABR3WHV2_9PEZI</name>
<gene>
    <name evidence="12" type="primary">STE3</name>
    <name evidence="12" type="ORF">Daus18300_008566</name>
</gene>
<accession>A0ABR3WHV2</accession>
<evidence type="ECO:0000256" key="6">
    <source>
        <dbReference type="ARBA" id="ARBA00023040"/>
    </source>
</evidence>
<keyword evidence="5 11" id="KW-1133">Transmembrane helix</keyword>
<evidence type="ECO:0000256" key="9">
    <source>
        <dbReference type="ARBA" id="ARBA00023224"/>
    </source>
</evidence>
<dbReference type="InterPro" id="IPR001499">
    <property type="entry name" value="GPCR_STE3"/>
</dbReference>
<keyword evidence="7 11" id="KW-0472">Membrane</keyword>
<dbReference type="EMBL" id="JAWRVE010000081">
    <property type="protein sequence ID" value="KAL1862469.1"/>
    <property type="molecule type" value="Genomic_DNA"/>
</dbReference>
<dbReference type="CDD" id="cd14966">
    <property type="entry name" value="7tmD_STE3"/>
    <property type="match status" value="1"/>
</dbReference>